<evidence type="ECO:0000313" key="2">
    <source>
        <dbReference type="EMBL" id="QJA75400.1"/>
    </source>
</evidence>
<name>A0A6M3JZE5_9ZZZZ</name>
<proteinExistence type="predicted"/>
<dbReference type="EMBL" id="MT142161">
    <property type="protein sequence ID" value="QJA75400.1"/>
    <property type="molecule type" value="Genomic_DNA"/>
</dbReference>
<dbReference type="AlphaFoldDB" id="A0A6M3JZE5"/>
<gene>
    <name evidence="2" type="ORF">MM415A01788_0009</name>
    <name evidence="1" type="ORF">MM415B00353_0048</name>
</gene>
<protein>
    <submittedName>
        <fullName evidence="2">Uncharacterized protein</fullName>
    </submittedName>
</protein>
<sequence length="408" mass="43960">MSDKVSVRYLGSHNYTGFMPPYARDGEGNIVDADGNALEARYNAENGALYYVIRGTDTPAEAAISGDGYEDYQKLVAKMGGEGGYVQFQRVLMGMSEGIPGAVNEYFNAIEEYQSYADTMGDQYQEIFGPIMDRYNALGQGFAQQTQEFQEDYRNNMNRMESLFTQSGNQQQAINNEYFKQLNMTRNQQIAINQQYGQQLDSQRMLEKSIQPGATKNINIGGLNIGVADDRSRMRKILAQQGITDTLGNAGQFNVGMNQNLGTMLGNAGQFNTNMTNARGDIVSGMGTLGTNAANNIYEGFEGQAGINQAQTLLGAGYFDTLNQAAALQNQLDQQRFNVAGLMPWDAMQAQQLAMLGTAAAGSGGGSSTLGDIGAIAGGAGSLLEGLGAAGVSLPFSDIRLKENIEYL</sequence>
<reference evidence="2" key="1">
    <citation type="submission" date="2020-03" db="EMBL/GenBank/DDBJ databases">
        <title>The deep terrestrial virosphere.</title>
        <authorList>
            <person name="Holmfeldt K."/>
            <person name="Nilsson E."/>
            <person name="Simone D."/>
            <person name="Lopez-Fernandez M."/>
            <person name="Wu X."/>
            <person name="de Brujin I."/>
            <person name="Lundin D."/>
            <person name="Andersson A."/>
            <person name="Bertilsson S."/>
            <person name="Dopson M."/>
        </authorList>
    </citation>
    <scope>NUCLEOTIDE SEQUENCE</scope>
    <source>
        <strain evidence="2">MM415A01788</strain>
        <strain evidence="1">MM415B00353</strain>
    </source>
</reference>
<organism evidence="2">
    <name type="scientific">viral metagenome</name>
    <dbReference type="NCBI Taxonomy" id="1070528"/>
    <lineage>
        <taxon>unclassified sequences</taxon>
        <taxon>metagenomes</taxon>
        <taxon>organismal metagenomes</taxon>
    </lineage>
</organism>
<evidence type="ECO:0000313" key="1">
    <source>
        <dbReference type="EMBL" id="QJA66401.1"/>
    </source>
</evidence>
<dbReference type="EMBL" id="MT141554">
    <property type="protein sequence ID" value="QJA66401.1"/>
    <property type="molecule type" value="Genomic_DNA"/>
</dbReference>
<accession>A0A6M3JZE5</accession>